<evidence type="ECO:0000313" key="3">
    <source>
        <dbReference type="EMBL" id="OOZ37106.1"/>
    </source>
</evidence>
<protein>
    <recommendedName>
        <fullName evidence="2">UPF0033 domain-containing protein</fullName>
    </recommendedName>
</protein>
<dbReference type="PROSITE" id="PS01148">
    <property type="entry name" value="UPF0033"/>
    <property type="match status" value="1"/>
</dbReference>
<gene>
    <name evidence="3" type="ORF">BOW51_04160</name>
</gene>
<keyword evidence="4" id="KW-1185">Reference proteome</keyword>
<evidence type="ECO:0000313" key="4">
    <source>
        <dbReference type="Proteomes" id="UP000190896"/>
    </source>
</evidence>
<comment type="caution">
    <text evidence="3">The sequence shown here is derived from an EMBL/GenBank/DDBJ whole genome shotgun (WGS) entry which is preliminary data.</text>
</comment>
<dbReference type="PANTHER" id="PTHR33279:SF6">
    <property type="entry name" value="SULFUR CARRIER PROTEIN YEDF-RELATED"/>
    <property type="match status" value="1"/>
</dbReference>
<evidence type="ECO:0000259" key="2">
    <source>
        <dbReference type="PROSITE" id="PS01148"/>
    </source>
</evidence>
<sequence>MGNAAEKLNQEKGYHELLDVTGLSCPLPVLKSKAQLAKMEVGQVLKVIATHPDSQKEFPSLCRLPGLELVATTADDGIYTFWVQKTL</sequence>
<organism evidence="3 4">
    <name type="scientific">Solemya velesiana gill symbiont</name>
    <dbReference type="NCBI Taxonomy" id="1918948"/>
    <lineage>
        <taxon>Bacteria</taxon>
        <taxon>Pseudomonadati</taxon>
        <taxon>Pseudomonadota</taxon>
        <taxon>Gammaproteobacteria</taxon>
        <taxon>sulfur-oxidizing symbionts</taxon>
    </lineage>
</organism>
<dbReference type="AlphaFoldDB" id="A0A1T2KWI5"/>
<dbReference type="InterPro" id="IPR001455">
    <property type="entry name" value="TusA-like"/>
</dbReference>
<dbReference type="RefSeq" id="WP_078486258.1">
    <property type="nucleotide sequence ID" value="NZ_MPRJ01000018.1"/>
</dbReference>
<dbReference type="Pfam" id="PF01206">
    <property type="entry name" value="TusA"/>
    <property type="match status" value="1"/>
</dbReference>
<proteinExistence type="inferred from homology"/>
<dbReference type="EMBL" id="MPRJ01000018">
    <property type="protein sequence ID" value="OOZ37106.1"/>
    <property type="molecule type" value="Genomic_DNA"/>
</dbReference>
<evidence type="ECO:0000256" key="1">
    <source>
        <dbReference type="ARBA" id="ARBA00008984"/>
    </source>
</evidence>
<dbReference type="OrthoDB" id="9797551at2"/>
<name>A0A1T2KWI5_9GAMM</name>
<dbReference type="InterPro" id="IPR036868">
    <property type="entry name" value="TusA-like_sf"/>
</dbReference>
<dbReference type="SUPFAM" id="SSF64307">
    <property type="entry name" value="SirA-like"/>
    <property type="match status" value="1"/>
</dbReference>
<reference evidence="3 4" key="1">
    <citation type="submission" date="2016-11" db="EMBL/GenBank/DDBJ databases">
        <title>Mixed transmission modes and dynamic genome evolution in an obligate animal-bacterial symbiosis.</title>
        <authorList>
            <person name="Russell S.L."/>
            <person name="Corbett-Detig R.B."/>
            <person name="Cavanaugh C.M."/>
        </authorList>
    </citation>
    <scope>NUCLEOTIDE SEQUENCE [LARGE SCALE GENOMIC DNA]</scope>
    <source>
        <strain evidence="3">Se-Cadez</strain>
    </source>
</reference>
<dbReference type="Proteomes" id="UP000190896">
    <property type="component" value="Unassembled WGS sequence"/>
</dbReference>
<dbReference type="PANTHER" id="PTHR33279">
    <property type="entry name" value="SULFUR CARRIER PROTEIN YEDF-RELATED"/>
    <property type="match status" value="1"/>
</dbReference>
<accession>A0A1T2KWI5</accession>
<comment type="similarity">
    <text evidence="1">Belongs to the sulfur carrier protein TusA family.</text>
</comment>
<feature type="domain" description="UPF0033" evidence="2">
    <location>
        <begin position="18"/>
        <end position="42"/>
    </location>
</feature>
<dbReference type="CDD" id="cd00291">
    <property type="entry name" value="SirA_YedF_YeeD"/>
    <property type="match status" value="1"/>
</dbReference>
<dbReference type="Gene3D" id="3.30.110.40">
    <property type="entry name" value="TusA-like domain"/>
    <property type="match status" value="1"/>
</dbReference>